<evidence type="ECO:0000313" key="5">
    <source>
        <dbReference type="Proteomes" id="UP000216925"/>
    </source>
</evidence>
<feature type="coiled-coil region" evidence="1">
    <location>
        <begin position="334"/>
        <end position="368"/>
    </location>
</feature>
<feature type="coiled-coil region" evidence="1">
    <location>
        <begin position="502"/>
        <end position="563"/>
    </location>
</feature>
<proteinExistence type="predicted"/>
<keyword evidence="1" id="KW-0175">Coiled coil</keyword>
<gene>
    <name evidence="3" type="ORF">DJ76_03955</name>
    <name evidence="2" type="ORF">DJ79_10545</name>
</gene>
<accession>A0A256K1V4</accession>
<comment type="caution">
    <text evidence="3">The sequence shown here is derived from an EMBL/GenBank/DDBJ whole genome shotgun (WGS) entry which is preliminary data.</text>
</comment>
<feature type="coiled-coil region" evidence="1">
    <location>
        <begin position="410"/>
        <end position="462"/>
    </location>
</feature>
<organism evidence="3 5">
    <name type="scientific">Halorubrum ezzemoulense</name>
    <name type="common">Halorubrum chaoviator</name>
    <dbReference type="NCBI Taxonomy" id="337243"/>
    <lineage>
        <taxon>Archaea</taxon>
        <taxon>Methanobacteriati</taxon>
        <taxon>Methanobacteriota</taxon>
        <taxon>Stenosarchaea group</taxon>
        <taxon>Halobacteria</taxon>
        <taxon>Halobacteriales</taxon>
        <taxon>Haloferacaceae</taxon>
        <taxon>Halorubrum</taxon>
    </lineage>
</organism>
<dbReference type="EMBL" id="NHPA01000048">
    <property type="protein sequence ID" value="OYR66909.1"/>
    <property type="molecule type" value="Genomic_DNA"/>
</dbReference>
<dbReference type="RefSeq" id="WP_094494587.1">
    <property type="nucleotide sequence ID" value="NZ_NHPA01000048.1"/>
</dbReference>
<dbReference type="Proteomes" id="UP000215607">
    <property type="component" value="Unassembled WGS sequence"/>
</dbReference>
<protein>
    <submittedName>
        <fullName evidence="3">Uncharacterized protein</fullName>
    </submittedName>
</protein>
<evidence type="ECO:0000313" key="4">
    <source>
        <dbReference type="Proteomes" id="UP000215607"/>
    </source>
</evidence>
<dbReference type="EMBL" id="NHPD01000018">
    <property type="protein sequence ID" value="OYR75138.1"/>
    <property type="molecule type" value="Genomic_DNA"/>
</dbReference>
<dbReference type="AlphaFoldDB" id="A0A256K1V4"/>
<dbReference type="Gene3D" id="1.10.287.1490">
    <property type="match status" value="1"/>
</dbReference>
<name>A0A256K1V4_HALEZ</name>
<evidence type="ECO:0000313" key="3">
    <source>
        <dbReference type="EMBL" id="OYR75138.1"/>
    </source>
</evidence>
<dbReference type="Proteomes" id="UP000216925">
    <property type="component" value="Unassembled WGS sequence"/>
</dbReference>
<evidence type="ECO:0000256" key="1">
    <source>
        <dbReference type="SAM" id="Coils"/>
    </source>
</evidence>
<evidence type="ECO:0000313" key="2">
    <source>
        <dbReference type="EMBL" id="OYR66909.1"/>
    </source>
</evidence>
<reference evidence="3" key="2">
    <citation type="submission" date="2017-05" db="EMBL/GenBank/DDBJ databases">
        <authorList>
            <person name="Song R."/>
            <person name="Chenine A.L."/>
            <person name="Ruprecht R.M."/>
        </authorList>
    </citation>
    <scope>NUCLEOTIDE SEQUENCE</scope>
    <source>
        <strain evidence="3">Ec15</strain>
        <strain evidence="2">Ga2p</strain>
    </source>
</reference>
<reference evidence="4 5" key="1">
    <citation type="journal article" date="2014" name="Front. Microbiol.">
        <title>Population and genomic analysis of the genus Halorubrum.</title>
        <authorList>
            <person name="Fullmer M.S."/>
            <person name="Soucy S.M."/>
            <person name="Swithers K.S."/>
            <person name="Makkay A.M."/>
            <person name="Wheeler R."/>
            <person name="Ventosa A."/>
            <person name="Gogarten J.P."/>
            <person name="Papke R.T."/>
        </authorList>
    </citation>
    <scope>NUCLEOTIDE SEQUENCE [LARGE SCALE GENOMIC DNA]</scope>
    <source>
        <strain evidence="3 5">Ec15</strain>
        <strain evidence="2 4">Ga2p</strain>
    </source>
</reference>
<sequence>MSEHVYPVPAESHHLEEFLDPFLEDTVQDKGLTPDEQFLIVLFGEDASEHLDETSNIVDSTGPVARKSRDVNQLSVVSIDERRLNTFTASLLYALLETDEDQPLETTLSGDYIVDEDERKVDYYLPRLIDNIQSALNEEGQQFEDNLESLFPINPGAQEARDMNQRLEKDVVSEKPIIDFLLLAAASTEDENGVQSLLRYIREESIDDGDKLSGGSSNVSGYSRIIEISYLLNKDKFNSEFRTARNLYEKGTTSGLISLLNETEGITAGQTAGPDGAEAGSGSDTPIETFYDIEQRVEALITSQFQGNATTIARRLLRTVNGTRLIENNRNLVQDSYESQKSDLESEIATLRGELSSLEAQGDEFNETTIIIDTSEADPYEKIVNLVDNTDSLILRYIFGFDRTNRTSAFTTLETRLREYREELAGYRTRISDLLDDIRALESRCDRAIDDLERNYERLEAASVEVNPPDRDQMITNLESVWEEEIIQLKHELPAIDFIEDDESLQETLDQWETEIDDCRKRLNSLITPIDQLEDTVEKVEQIDEKRDNVREALSEIDELMVEQ</sequence>